<reference evidence="1" key="1">
    <citation type="submission" date="2023-07" db="EMBL/GenBank/DDBJ databases">
        <title>Black Yeasts Isolated from many extreme environments.</title>
        <authorList>
            <person name="Coleine C."/>
            <person name="Stajich J.E."/>
            <person name="Selbmann L."/>
        </authorList>
    </citation>
    <scope>NUCLEOTIDE SEQUENCE</scope>
    <source>
        <strain evidence="1">CCFEE 5714</strain>
    </source>
</reference>
<comment type="caution">
    <text evidence="1">The sequence shown here is derived from an EMBL/GenBank/DDBJ whole genome shotgun (WGS) entry which is preliminary data.</text>
</comment>
<sequence>MGRNKGPRRPPAQKKPQLTHFLCLPLVTPSSKPQLEASLQTFKQHVSPQDTKVEAEAEKAGDGGQGAVIPAVHSKSIRPVGALHCTLGVMSLDKNKLTEAIEYLQSLDVQGLLKDVAGKPAVPEEPTLSTNPSGGPTTLQRPITPPKVNRATAPLTVDLKGIESMHDPHKTSILYSAPLDASGRLLPFCMALQKQFKDKGFLVEDNRQLKLHATVVNTIYAKGRKRTPRHSAEQKAGESSQVGEQADEAQGHGPKANAPLKIDATTIIERYKNFVWAENVVLDRVAICEMGAKKITDNEGNLVSEEYTEVAKISLPS</sequence>
<dbReference type="Proteomes" id="UP001281147">
    <property type="component" value="Unassembled WGS sequence"/>
</dbReference>
<gene>
    <name evidence="1" type="ORF">LTR37_019610</name>
</gene>
<evidence type="ECO:0000313" key="1">
    <source>
        <dbReference type="EMBL" id="KAK3686629.1"/>
    </source>
</evidence>
<dbReference type="EMBL" id="JAUTXU010000309">
    <property type="protein sequence ID" value="KAK3686629.1"/>
    <property type="molecule type" value="Genomic_DNA"/>
</dbReference>
<evidence type="ECO:0000313" key="2">
    <source>
        <dbReference type="Proteomes" id="UP001281147"/>
    </source>
</evidence>
<keyword evidence="2" id="KW-1185">Reference proteome</keyword>
<proteinExistence type="predicted"/>
<accession>A0ACC3MEU0</accession>
<protein>
    <submittedName>
        <fullName evidence="1">Uncharacterized protein</fullName>
    </submittedName>
</protein>
<organism evidence="1 2">
    <name type="scientific">Vermiconidia calcicola</name>
    <dbReference type="NCBI Taxonomy" id="1690605"/>
    <lineage>
        <taxon>Eukaryota</taxon>
        <taxon>Fungi</taxon>
        <taxon>Dikarya</taxon>
        <taxon>Ascomycota</taxon>
        <taxon>Pezizomycotina</taxon>
        <taxon>Dothideomycetes</taxon>
        <taxon>Dothideomycetidae</taxon>
        <taxon>Mycosphaerellales</taxon>
        <taxon>Extremaceae</taxon>
        <taxon>Vermiconidia</taxon>
    </lineage>
</organism>
<name>A0ACC3MEU0_9PEZI</name>